<dbReference type="AlphaFoldDB" id="A0A423J108"/>
<comment type="caution">
    <text evidence="1">The sequence shown here is derived from an EMBL/GenBank/DDBJ whole genome shotgun (WGS) entry which is preliminary data.</text>
</comment>
<sequence length="207" mass="24237">MSMFSRIKTFVRRGQEEKIAGYSIPELKSVFTEPLSRLPRSLTDYPQVVSLDDIGISAYYSAFLIGNEDAHKFSALVESNFRFKTEKLFNDLPVKRYSDIRENNHLIYFRSDEEFNATTMRMITNNVEFLNIIQLEKLAVPPPWIAFEGYNPLWWGGNMQGAQGYYNDSYFSPFFTNLSAAEREVYYARYSAPNEWIKNLELMYDVE</sequence>
<dbReference type="Proteomes" id="UP000286351">
    <property type="component" value="Unassembled WGS sequence"/>
</dbReference>
<gene>
    <name evidence="1" type="ORF">BK664_29320</name>
</gene>
<name>A0A423J108_9PSED</name>
<organism evidence="1 2">
    <name type="scientific">Pseudomonas brassicacearum</name>
    <dbReference type="NCBI Taxonomy" id="930166"/>
    <lineage>
        <taxon>Bacteria</taxon>
        <taxon>Pseudomonadati</taxon>
        <taxon>Pseudomonadota</taxon>
        <taxon>Gammaproteobacteria</taxon>
        <taxon>Pseudomonadales</taxon>
        <taxon>Pseudomonadaceae</taxon>
        <taxon>Pseudomonas</taxon>
    </lineage>
</organism>
<accession>A0A423J108</accession>
<protein>
    <submittedName>
        <fullName evidence="1">Uncharacterized protein</fullName>
    </submittedName>
</protein>
<proteinExistence type="predicted"/>
<evidence type="ECO:0000313" key="1">
    <source>
        <dbReference type="EMBL" id="RON31370.1"/>
    </source>
</evidence>
<dbReference type="RefSeq" id="WP_123368833.1">
    <property type="nucleotide sequence ID" value="NZ_MOBO01000037.1"/>
</dbReference>
<reference evidence="1 2" key="1">
    <citation type="submission" date="2016-10" db="EMBL/GenBank/DDBJ databases">
        <title>Comparative genome analysis of multiple Pseudomonas spp. focuses on biocontrol and plant growth promoting traits.</title>
        <authorList>
            <person name="Tao X.-Y."/>
            <person name="Taylor C.G."/>
        </authorList>
    </citation>
    <scope>NUCLEOTIDE SEQUENCE [LARGE SCALE GENOMIC DNA]</scope>
    <source>
        <strain evidence="1 2">38D4</strain>
    </source>
</reference>
<dbReference type="EMBL" id="MOBO01000037">
    <property type="protein sequence ID" value="RON31370.1"/>
    <property type="molecule type" value="Genomic_DNA"/>
</dbReference>
<evidence type="ECO:0000313" key="2">
    <source>
        <dbReference type="Proteomes" id="UP000286351"/>
    </source>
</evidence>